<dbReference type="Proteomes" id="UP000194000">
    <property type="component" value="Unassembled WGS sequence"/>
</dbReference>
<proteinExistence type="predicted"/>
<protein>
    <submittedName>
        <fullName evidence="3">Uncharacterized protein</fullName>
    </submittedName>
</protein>
<evidence type="ECO:0000313" key="4">
    <source>
        <dbReference type="Proteomes" id="UP000194000"/>
    </source>
</evidence>
<reference evidence="3 4" key="1">
    <citation type="submission" date="2016-01" db="EMBL/GenBank/DDBJ databases">
        <title>The new phylogeny of the genus Mycobacterium.</title>
        <authorList>
            <person name="Tarcisio F."/>
            <person name="Conor M."/>
            <person name="Antonella G."/>
            <person name="Elisabetta G."/>
            <person name="Giulia F.S."/>
            <person name="Sara T."/>
            <person name="Anna F."/>
            <person name="Clotilde B."/>
            <person name="Roberto B."/>
            <person name="Veronica D.S."/>
            <person name="Fabio R."/>
            <person name="Monica P."/>
            <person name="Olivier J."/>
            <person name="Enrico T."/>
            <person name="Nicola S."/>
        </authorList>
    </citation>
    <scope>NUCLEOTIDE SEQUENCE [LARGE SCALE GENOMIC DNA]</scope>
    <source>
        <strain evidence="3 4">DSM 45731</strain>
    </source>
</reference>
<accession>A0A1X1V4I9</accession>
<keyword evidence="2" id="KW-0472">Membrane</keyword>
<feature type="transmembrane region" description="Helical" evidence="2">
    <location>
        <begin position="21"/>
        <end position="42"/>
    </location>
</feature>
<organism evidence="3 4">
    <name type="scientific">Mycobacterium fragae</name>
    <dbReference type="NCBI Taxonomy" id="1260918"/>
    <lineage>
        <taxon>Bacteria</taxon>
        <taxon>Bacillati</taxon>
        <taxon>Actinomycetota</taxon>
        <taxon>Actinomycetes</taxon>
        <taxon>Mycobacteriales</taxon>
        <taxon>Mycobacteriaceae</taxon>
        <taxon>Mycobacterium</taxon>
    </lineage>
</organism>
<comment type="caution">
    <text evidence="3">The sequence shown here is derived from an EMBL/GenBank/DDBJ whole genome shotgun (WGS) entry which is preliminary data.</text>
</comment>
<keyword evidence="2" id="KW-0812">Transmembrane</keyword>
<evidence type="ECO:0000313" key="3">
    <source>
        <dbReference type="EMBL" id="ORV63838.1"/>
    </source>
</evidence>
<name>A0A1X1V4I9_9MYCO</name>
<dbReference type="AlphaFoldDB" id="A0A1X1V4I9"/>
<dbReference type="EMBL" id="LQOW01000005">
    <property type="protein sequence ID" value="ORV63838.1"/>
    <property type="molecule type" value="Genomic_DNA"/>
</dbReference>
<gene>
    <name evidence="3" type="ORF">AWC06_07500</name>
</gene>
<dbReference type="STRING" id="1260918.AWC06_07500"/>
<keyword evidence="4" id="KW-1185">Reference proteome</keyword>
<evidence type="ECO:0000256" key="1">
    <source>
        <dbReference type="SAM" id="MobiDB-lite"/>
    </source>
</evidence>
<feature type="region of interest" description="Disordered" evidence="1">
    <location>
        <begin position="42"/>
        <end position="61"/>
    </location>
</feature>
<sequence length="78" mass="7753">MRTVDGRTPRWAATLRKPTQALIPILGCVATVTLLGACAGAGPTATPAKSTPTTSSASATTTLDLPALPATLASYSLG</sequence>
<evidence type="ECO:0000256" key="2">
    <source>
        <dbReference type="SAM" id="Phobius"/>
    </source>
</evidence>
<keyword evidence="2" id="KW-1133">Transmembrane helix</keyword>